<dbReference type="InterPro" id="IPR036273">
    <property type="entry name" value="CRAL/TRIO_N_dom_sf"/>
</dbReference>
<dbReference type="SUPFAM" id="SSF46938">
    <property type="entry name" value="CRAL/TRIO N-terminal domain"/>
    <property type="match status" value="1"/>
</dbReference>
<organism evidence="3 4">
    <name type="scientific">Zootermopsis nevadensis</name>
    <name type="common">Dampwood termite</name>
    <dbReference type="NCBI Taxonomy" id="136037"/>
    <lineage>
        <taxon>Eukaryota</taxon>
        <taxon>Metazoa</taxon>
        <taxon>Ecdysozoa</taxon>
        <taxon>Arthropoda</taxon>
        <taxon>Hexapoda</taxon>
        <taxon>Insecta</taxon>
        <taxon>Pterygota</taxon>
        <taxon>Neoptera</taxon>
        <taxon>Polyneoptera</taxon>
        <taxon>Dictyoptera</taxon>
        <taxon>Blattodea</taxon>
        <taxon>Blattoidea</taxon>
        <taxon>Termitoidae</taxon>
        <taxon>Termopsidae</taxon>
        <taxon>Zootermopsis</taxon>
    </lineage>
</organism>
<dbReference type="AlphaFoldDB" id="A0A067QI19"/>
<evidence type="ECO:0000313" key="4">
    <source>
        <dbReference type="Proteomes" id="UP000027135"/>
    </source>
</evidence>
<dbReference type="CDD" id="cd00170">
    <property type="entry name" value="SEC14"/>
    <property type="match status" value="1"/>
</dbReference>
<dbReference type="SMART" id="SM00516">
    <property type="entry name" value="SEC14"/>
    <property type="match status" value="1"/>
</dbReference>
<feature type="region of interest" description="Disordered" evidence="1">
    <location>
        <begin position="271"/>
        <end position="297"/>
    </location>
</feature>
<dbReference type="Proteomes" id="UP000027135">
    <property type="component" value="Unassembled WGS sequence"/>
</dbReference>
<dbReference type="OrthoDB" id="6432525at2759"/>
<evidence type="ECO:0000259" key="2">
    <source>
        <dbReference type="PROSITE" id="PS50191"/>
    </source>
</evidence>
<dbReference type="PRINTS" id="PR00180">
    <property type="entry name" value="CRETINALDHBP"/>
</dbReference>
<dbReference type="InterPro" id="IPR001251">
    <property type="entry name" value="CRAL-TRIO_dom"/>
</dbReference>
<dbReference type="InParanoid" id="A0A067QI19"/>
<name>A0A067QI19_ZOONE</name>
<dbReference type="PANTHER" id="PTHR10174">
    <property type="entry name" value="ALPHA-TOCOPHEROL TRANSFER PROTEIN-RELATED"/>
    <property type="match status" value="1"/>
</dbReference>
<feature type="domain" description="CRAL-TRIO" evidence="2">
    <location>
        <begin position="82"/>
        <end position="244"/>
    </location>
</feature>
<keyword evidence="4" id="KW-1185">Reference proteome</keyword>
<evidence type="ECO:0000313" key="3">
    <source>
        <dbReference type="EMBL" id="KDR08117.1"/>
    </source>
</evidence>
<proteinExistence type="predicted"/>
<dbReference type="PROSITE" id="PS50191">
    <property type="entry name" value="CRAL_TRIO"/>
    <property type="match status" value="1"/>
</dbReference>
<dbReference type="SUPFAM" id="SSF52087">
    <property type="entry name" value="CRAL/TRIO domain"/>
    <property type="match status" value="1"/>
</dbReference>
<gene>
    <name evidence="3" type="ORF">L798_01650</name>
</gene>
<dbReference type="Gene3D" id="3.40.525.10">
    <property type="entry name" value="CRAL-TRIO lipid binding domain"/>
    <property type="match status" value="1"/>
</dbReference>
<dbReference type="GO" id="GO:1902936">
    <property type="term" value="F:phosphatidylinositol bisphosphate binding"/>
    <property type="evidence" value="ECO:0007669"/>
    <property type="project" value="TreeGrafter"/>
</dbReference>
<protein>
    <submittedName>
        <fullName evidence="3">Alpha-tocopherol transfer protein-like</fullName>
    </submittedName>
</protein>
<accession>A0A067QI19</accession>
<reference evidence="3 4" key="1">
    <citation type="journal article" date="2014" name="Nat. Commun.">
        <title>Molecular traces of alternative social organization in a termite genome.</title>
        <authorList>
            <person name="Terrapon N."/>
            <person name="Li C."/>
            <person name="Robertson H.M."/>
            <person name="Ji L."/>
            <person name="Meng X."/>
            <person name="Booth W."/>
            <person name="Chen Z."/>
            <person name="Childers C.P."/>
            <person name="Glastad K.M."/>
            <person name="Gokhale K."/>
            <person name="Gowin J."/>
            <person name="Gronenberg W."/>
            <person name="Hermansen R.A."/>
            <person name="Hu H."/>
            <person name="Hunt B.G."/>
            <person name="Huylmans A.K."/>
            <person name="Khalil S.M."/>
            <person name="Mitchell R.D."/>
            <person name="Munoz-Torres M.C."/>
            <person name="Mustard J.A."/>
            <person name="Pan H."/>
            <person name="Reese J.T."/>
            <person name="Scharf M.E."/>
            <person name="Sun F."/>
            <person name="Vogel H."/>
            <person name="Xiao J."/>
            <person name="Yang W."/>
            <person name="Yang Z."/>
            <person name="Yang Z."/>
            <person name="Zhou J."/>
            <person name="Zhu J."/>
            <person name="Brent C.S."/>
            <person name="Elsik C.G."/>
            <person name="Goodisman M.A."/>
            <person name="Liberles D.A."/>
            <person name="Roe R.M."/>
            <person name="Vargo E.L."/>
            <person name="Vilcinskas A."/>
            <person name="Wang J."/>
            <person name="Bornberg-Bauer E."/>
            <person name="Korb J."/>
            <person name="Zhang G."/>
            <person name="Liebig J."/>
        </authorList>
    </citation>
    <scope>NUCLEOTIDE SEQUENCE [LARGE SCALE GENOMIC DNA]</scope>
    <source>
        <tissue evidence="3">Whole organism</tissue>
    </source>
</reference>
<sequence>MSPITAEEQLSKNNKLKKENIEYLRDWMSKQPHLPSGVTDEQLILFLNCCKHSLEACKQTIEMYYTIRTHAPELFANRDTRRRELQQALSIIEIVAMPKRDQHGNLVMAGRVVDNNVSKFSYEETTKAWFMLQDVILLEEGAIPGFVFVLDASSAGMGHLARTSLSTVKKYYMYIQEAFPGIVIANHMVNAGPVIEAFINIGKPFMNKELASKIFIHSSFDTLHEHVTKDALPKEFGGNLDSLSSYSKITMAQLEKYRDWFKEEEALRVDESKRQGKAKNSGDVFGLEGSFKKLDID</sequence>
<dbReference type="Pfam" id="PF00650">
    <property type="entry name" value="CRAL_TRIO"/>
    <property type="match status" value="1"/>
</dbReference>
<dbReference type="OMA" id="IKKFMIC"/>
<dbReference type="eggNOG" id="KOG1471">
    <property type="taxonomic scope" value="Eukaryota"/>
</dbReference>
<dbReference type="EMBL" id="KK853366">
    <property type="protein sequence ID" value="KDR08117.1"/>
    <property type="molecule type" value="Genomic_DNA"/>
</dbReference>
<dbReference type="PANTHER" id="PTHR10174:SF224">
    <property type="entry name" value="RETINOL-BINDING PROTEIN PINTA"/>
    <property type="match status" value="1"/>
</dbReference>
<dbReference type="GO" id="GO:0016020">
    <property type="term" value="C:membrane"/>
    <property type="evidence" value="ECO:0007669"/>
    <property type="project" value="TreeGrafter"/>
</dbReference>
<dbReference type="InterPro" id="IPR036865">
    <property type="entry name" value="CRAL-TRIO_dom_sf"/>
</dbReference>
<evidence type="ECO:0000256" key="1">
    <source>
        <dbReference type="SAM" id="MobiDB-lite"/>
    </source>
</evidence>